<organism evidence="1 2">
    <name type="scientific">Aureliella helgolandensis</name>
    <dbReference type="NCBI Taxonomy" id="2527968"/>
    <lineage>
        <taxon>Bacteria</taxon>
        <taxon>Pseudomonadati</taxon>
        <taxon>Planctomycetota</taxon>
        <taxon>Planctomycetia</taxon>
        <taxon>Pirellulales</taxon>
        <taxon>Pirellulaceae</taxon>
        <taxon>Aureliella</taxon>
    </lineage>
</organism>
<gene>
    <name evidence="1" type="ORF">Q31a_00160</name>
</gene>
<accession>A0A518FZE6</accession>
<keyword evidence="2" id="KW-1185">Reference proteome</keyword>
<protein>
    <submittedName>
        <fullName evidence="1">Uncharacterized protein</fullName>
    </submittedName>
</protein>
<dbReference type="Proteomes" id="UP000318017">
    <property type="component" value="Chromosome"/>
</dbReference>
<dbReference type="EMBL" id="CP036298">
    <property type="protein sequence ID" value="QDV21737.1"/>
    <property type="molecule type" value="Genomic_DNA"/>
</dbReference>
<proteinExistence type="predicted"/>
<dbReference type="KEGG" id="ahel:Q31a_00160"/>
<name>A0A518FZE6_9BACT</name>
<evidence type="ECO:0000313" key="1">
    <source>
        <dbReference type="EMBL" id="QDV21737.1"/>
    </source>
</evidence>
<sequence length="228" mass="24385" precursor="true">MRVRLYWADDSGQATWHESLCCSLKGCQRAGSSLIEVTIATLLVSISLVASLNSMAMVVQSVHHGSDAQQAAMLAQLFLSEISSLPFEDTVNAEATLGRETGESSTRSTWDDCDDYQGWTSSDLTMLDGQPISNASGWSATVTVNYCNEANPSLSSGTPTLLKRIALQLDSPGGTPFAFETLRYANGTLSASEATASTLLSSVDFELKSDAGAWFGSTRIHNQQELTP</sequence>
<dbReference type="AlphaFoldDB" id="A0A518FZE6"/>
<evidence type="ECO:0000313" key="2">
    <source>
        <dbReference type="Proteomes" id="UP000318017"/>
    </source>
</evidence>
<reference evidence="1 2" key="1">
    <citation type="submission" date="2019-02" db="EMBL/GenBank/DDBJ databases">
        <title>Deep-cultivation of Planctomycetes and their phenomic and genomic characterization uncovers novel biology.</title>
        <authorList>
            <person name="Wiegand S."/>
            <person name="Jogler M."/>
            <person name="Boedeker C."/>
            <person name="Pinto D."/>
            <person name="Vollmers J."/>
            <person name="Rivas-Marin E."/>
            <person name="Kohn T."/>
            <person name="Peeters S.H."/>
            <person name="Heuer A."/>
            <person name="Rast P."/>
            <person name="Oberbeckmann S."/>
            <person name="Bunk B."/>
            <person name="Jeske O."/>
            <person name="Meyerdierks A."/>
            <person name="Storesund J.E."/>
            <person name="Kallscheuer N."/>
            <person name="Luecker S."/>
            <person name="Lage O.M."/>
            <person name="Pohl T."/>
            <person name="Merkel B.J."/>
            <person name="Hornburger P."/>
            <person name="Mueller R.-W."/>
            <person name="Bruemmer F."/>
            <person name="Labrenz M."/>
            <person name="Spormann A.M."/>
            <person name="Op den Camp H."/>
            <person name="Overmann J."/>
            <person name="Amann R."/>
            <person name="Jetten M.S.M."/>
            <person name="Mascher T."/>
            <person name="Medema M.H."/>
            <person name="Devos D.P."/>
            <person name="Kaster A.-K."/>
            <person name="Ovreas L."/>
            <person name="Rohde M."/>
            <person name="Galperin M.Y."/>
            <person name="Jogler C."/>
        </authorList>
    </citation>
    <scope>NUCLEOTIDE SEQUENCE [LARGE SCALE GENOMIC DNA]</scope>
    <source>
        <strain evidence="1 2">Q31a</strain>
    </source>
</reference>